<dbReference type="SUPFAM" id="SSF52833">
    <property type="entry name" value="Thioredoxin-like"/>
    <property type="match status" value="1"/>
</dbReference>
<dbReference type="PANTHER" id="PTHR36057:SF1">
    <property type="entry name" value="LIPOPROTEIN LIPID ATTACHMENT SITE-LIKE PROTEIN, PUTATIVE (DUF1223)-RELATED"/>
    <property type="match status" value="1"/>
</dbReference>
<feature type="signal peptide" evidence="1">
    <location>
        <begin position="1"/>
        <end position="21"/>
    </location>
</feature>
<gene>
    <name evidence="2" type="ORF">SAMN06265376_10210</name>
</gene>
<organism evidence="2 3">
    <name type="scientific">Dokdonia pacifica</name>
    <dbReference type="NCBI Taxonomy" id="1627892"/>
    <lineage>
        <taxon>Bacteria</taxon>
        <taxon>Pseudomonadati</taxon>
        <taxon>Bacteroidota</taxon>
        <taxon>Flavobacteriia</taxon>
        <taxon>Flavobacteriales</taxon>
        <taxon>Flavobacteriaceae</taxon>
        <taxon>Dokdonia</taxon>
    </lineage>
</organism>
<dbReference type="InterPro" id="IPR036249">
    <property type="entry name" value="Thioredoxin-like_sf"/>
</dbReference>
<dbReference type="EMBL" id="FZNY01000002">
    <property type="protein sequence ID" value="SNR69559.1"/>
    <property type="molecule type" value="Genomic_DNA"/>
</dbReference>
<dbReference type="Gene3D" id="3.40.30.10">
    <property type="entry name" value="Glutaredoxin"/>
    <property type="match status" value="1"/>
</dbReference>
<evidence type="ECO:0008006" key="4">
    <source>
        <dbReference type="Google" id="ProtNLM"/>
    </source>
</evidence>
<evidence type="ECO:0000256" key="1">
    <source>
        <dbReference type="SAM" id="SignalP"/>
    </source>
</evidence>
<dbReference type="PANTHER" id="PTHR36057">
    <property type="match status" value="1"/>
</dbReference>
<dbReference type="Proteomes" id="UP000198379">
    <property type="component" value="Unassembled WGS sequence"/>
</dbReference>
<feature type="chain" id="PRO_5013144943" description="DUF1223 domain-containing protein" evidence="1">
    <location>
        <begin position="22"/>
        <end position="240"/>
    </location>
</feature>
<dbReference type="AlphaFoldDB" id="A0A238YGQ6"/>
<name>A0A238YGQ6_9FLAO</name>
<sequence length="240" mass="26896">MRTSYKLLLLFTLLLQVTLYAQNTPTVIELFTSQGCSSCPPADALLEEIKQKYGDQVITLSYHVDYWDYIGWKDPFATKGFTQKQYTYAEKFRSRSVYTPQAVINGRSHYTGSDKATIYNVLNSDNKIAQPIALTITKTTQNGNTVAIDYKTNTTTDANELTFAVTINEKVTQVKRGENRNKTLKNTHIVVAEQTLQRYASNGQILLQLPDWIQSTDQLSVVAYATKSNVGIIDAVTASL</sequence>
<protein>
    <recommendedName>
        <fullName evidence="4">DUF1223 domain-containing protein</fullName>
    </recommendedName>
</protein>
<dbReference type="InterPro" id="IPR010634">
    <property type="entry name" value="DUF1223"/>
</dbReference>
<evidence type="ECO:0000313" key="3">
    <source>
        <dbReference type="Proteomes" id="UP000198379"/>
    </source>
</evidence>
<evidence type="ECO:0000313" key="2">
    <source>
        <dbReference type="EMBL" id="SNR69559.1"/>
    </source>
</evidence>
<dbReference type="Pfam" id="PF06764">
    <property type="entry name" value="DUF1223"/>
    <property type="match status" value="1"/>
</dbReference>
<keyword evidence="3" id="KW-1185">Reference proteome</keyword>
<keyword evidence="1" id="KW-0732">Signal</keyword>
<proteinExistence type="predicted"/>
<accession>A0A238YGQ6</accession>
<reference evidence="2 3" key="1">
    <citation type="submission" date="2017-06" db="EMBL/GenBank/DDBJ databases">
        <authorList>
            <person name="Kim H.J."/>
            <person name="Triplett B.A."/>
        </authorList>
    </citation>
    <scope>NUCLEOTIDE SEQUENCE [LARGE SCALE GENOMIC DNA]</scope>
    <source>
        <strain evidence="2 3">DSM 25597</strain>
    </source>
</reference>